<feature type="transmembrane region" description="Helical" evidence="1">
    <location>
        <begin position="30"/>
        <end position="51"/>
    </location>
</feature>
<evidence type="ECO:0000256" key="1">
    <source>
        <dbReference type="SAM" id="Phobius"/>
    </source>
</evidence>
<protein>
    <submittedName>
        <fullName evidence="2">Uncharacterized protein</fullName>
    </submittedName>
</protein>
<comment type="caution">
    <text evidence="2">The sequence shown here is derived from an EMBL/GenBank/DDBJ whole genome shotgun (WGS) entry which is preliminary data.</text>
</comment>
<reference evidence="2" key="1">
    <citation type="submission" date="2021-10" db="EMBL/GenBank/DDBJ databases">
        <title>Tropical sea cucumber genome reveals ecological adaptation and Cuvierian tubules defense mechanism.</title>
        <authorList>
            <person name="Chen T."/>
        </authorList>
    </citation>
    <scope>NUCLEOTIDE SEQUENCE</scope>
    <source>
        <strain evidence="2">Nanhai2018</strain>
        <tissue evidence="2">Muscle</tissue>
    </source>
</reference>
<sequence length="72" mass="7560">MVLKAVLGVAMIAVTIVAVATPEVSLAMLLMIAGIVVVAMLIVIAFDRAILNHFSVKPSETSHGLQETSKTK</sequence>
<gene>
    <name evidence="2" type="ORF">HOLleu_07306</name>
</gene>
<dbReference type="Proteomes" id="UP001152320">
    <property type="component" value="Chromosome 3"/>
</dbReference>
<dbReference type="AlphaFoldDB" id="A0A9Q1CH51"/>
<proteinExistence type="predicted"/>
<name>A0A9Q1CH51_HOLLE</name>
<evidence type="ECO:0000313" key="2">
    <source>
        <dbReference type="EMBL" id="KAJ8044529.1"/>
    </source>
</evidence>
<keyword evidence="1" id="KW-0472">Membrane</keyword>
<keyword evidence="1" id="KW-1133">Transmembrane helix</keyword>
<keyword evidence="1" id="KW-0812">Transmembrane</keyword>
<evidence type="ECO:0000313" key="3">
    <source>
        <dbReference type="Proteomes" id="UP001152320"/>
    </source>
</evidence>
<organism evidence="2 3">
    <name type="scientific">Holothuria leucospilota</name>
    <name type="common">Black long sea cucumber</name>
    <name type="synonym">Mertensiothuria leucospilota</name>
    <dbReference type="NCBI Taxonomy" id="206669"/>
    <lineage>
        <taxon>Eukaryota</taxon>
        <taxon>Metazoa</taxon>
        <taxon>Echinodermata</taxon>
        <taxon>Eleutherozoa</taxon>
        <taxon>Echinozoa</taxon>
        <taxon>Holothuroidea</taxon>
        <taxon>Aspidochirotacea</taxon>
        <taxon>Aspidochirotida</taxon>
        <taxon>Holothuriidae</taxon>
        <taxon>Holothuria</taxon>
    </lineage>
</organism>
<accession>A0A9Q1CH51</accession>
<dbReference type="EMBL" id="JAIZAY010000003">
    <property type="protein sequence ID" value="KAJ8044529.1"/>
    <property type="molecule type" value="Genomic_DNA"/>
</dbReference>
<keyword evidence="3" id="KW-1185">Reference proteome</keyword>